<protein>
    <submittedName>
        <fullName evidence="6">DUF4111 domain-containing protein</fullName>
    </submittedName>
</protein>
<evidence type="ECO:0000256" key="2">
    <source>
        <dbReference type="ARBA" id="ARBA00023251"/>
    </source>
</evidence>
<organism evidence="6 7">
    <name type="scientific">Tissierella pigra</name>
    <dbReference type="NCBI Taxonomy" id="2607614"/>
    <lineage>
        <taxon>Bacteria</taxon>
        <taxon>Bacillati</taxon>
        <taxon>Bacillota</taxon>
        <taxon>Tissierellia</taxon>
        <taxon>Tissierellales</taxon>
        <taxon>Tissierellaceae</taxon>
        <taxon>Tissierella</taxon>
    </lineage>
</organism>
<dbReference type="InterPro" id="IPR043519">
    <property type="entry name" value="NT_sf"/>
</dbReference>
<evidence type="ECO:0000259" key="4">
    <source>
        <dbReference type="Pfam" id="PF13427"/>
    </source>
</evidence>
<dbReference type="EMBL" id="VUNQ01000009">
    <property type="protein sequence ID" value="MSU00990.1"/>
    <property type="molecule type" value="Genomic_DNA"/>
</dbReference>
<keyword evidence="1" id="KW-0808">Transferase</keyword>
<feature type="domain" description="Adenylyltransferase AadA C-terminal" evidence="4">
    <location>
        <begin position="143"/>
        <end position="212"/>
    </location>
</feature>
<comment type="catalytic activity">
    <reaction evidence="3">
        <text>spectinomycin + ATP = 9-O-adenylylspectinomycin + diphosphate</text>
        <dbReference type="Rhea" id="RHEA:63228"/>
        <dbReference type="ChEBI" id="CHEBI:30616"/>
        <dbReference type="ChEBI" id="CHEBI:33019"/>
        <dbReference type="ChEBI" id="CHEBI:146260"/>
        <dbReference type="ChEBI" id="CHEBI:146261"/>
    </reaction>
</comment>
<dbReference type="SUPFAM" id="SSF81301">
    <property type="entry name" value="Nucleotidyltransferase"/>
    <property type="match status" value="1"/>
</dbReference>
<dbReference type="GO" id="GO:0070566">
    <property type="term" value="F:adenylyltransferase activity"/>
    <property type="evidence" value="ECO:0007669"/>
    <property type="project" value="InterPro"/>
</dbReference>
<comment type="caution">
    <text evidence="6">The sequence shown here is derived from an EMBL/GenBank/DDBJ whole genome shotgun (WGS) entry which is preliminary data.</text>
</comment>
<dbReference type="Pfam" id="PF13427">
    <property type="entry name" value="AadA_C"/>
    <property type="match status" value="1"/>
</dbReference>
<dbReference type="PIRSF" id="PIRSF000819">
    <property type="entry name" value="Streptomycin_3-adenylyltransf"/>
    <property type="match status" value="1"/>
</dbReference>
<evidence type="ECO:0000313" key="7">
    <source>
        <dbReference type="Proteomes" id="UP000469523"/>
    </source>
</evidence>
<sequence>MEPKKILNIIVERYKSILDKNLVGIYLHGSLAMECYTNESDIDLIVVVKEPMSIPDKKAIIDSIITLDNLPRKGVEMSIVLEKYTKDFIYPTPFELHYSNSYKYRYLVDSNYLCENSIDKDLAAHFTIIKHRGICLYGERIEEVFADVPREYYIHSIVNDIENAEKDIMENTVYIILNLCRVLYYIKENIICSKLEAGNWAKEIVPQKYKKLWKMLLMYILID</sequence>
<dbReference type="GO" id="GO:0046677">
    <property type="term" value="P:response to antibiotic"/>
    <property type="evidence" value="ECO:0007669"/>
    <property type="project" value="UniProtKB-KW"/>
</dbReference>
<evidence type="ECO:0000256" key="3">
    <source>
        <dbReference type="ARBA" id="ARBA00047831"/>
    </source>
</evidence>
<dbReference type="InterPro" id="IPR025184">
    <property type="entry name" value="AadA_C"/>
</dbReference>
<keyword evidence="2" id="KW-0046">Antibiotic resistance</keyword>
<keyword evidence="7" id="KW-1185">Reference proteome</keyword>
<name>A0A6N7XYW9_9FIRM</name>
<dbReference type="RefSeq" id="WP_154439411.1">
    <property type="nucleotide sequence ID" value="NZ_VUNQ01000009.1"/>
</dbReference>
<accession>A0A6N7XYW9</accession>
<evidence type="ECO:0000256" key="1">
    <source>
        <dbReference type="ARBA" id="ARBA00022679"/>
    </source>
</evidence>
<evidence type="ECO:0000313" key="6">
    <source>
        <dbReference type="EMBL" id="MSU00990.1"/>
    </source>
</evidence>
<evidence type="ECO:0000259" key="5">
    <source>
        <dbReference type="Pfam" id="PF18765"/>
    </source>
</evidence>
<dbReference type="InterPro" id="IPR041633">
    <property type="entry name" value="Polbeta"/>
</dbReference>
<gene>
    <name evidence="6" type="ORF">FYJ83_05865</name>
</gene>
<proteinExistence type="predicted"/>
<dbReference type="Proteomes" id="UP000469523">
    <property type="component" value="Unassembled WGS sequence"/>
</dbReference>
<feature type="domain" description="Polymerase beta nucleotidyltransferase" evidence="5">
    <location>
        <begin position="15"/>
        <end position="77"/>
    </location>
</feature>
<dbReference type="Pfam" id="PF18765">
    <property type="entry name" value="Polbeta"/>
    <property type="match status" value="1"/>
</dbReference>
<reference evidence="6 7" key="1">
    <citation type="submission" date="2019-09" db="EMBL/GenBank/DDBJ databases">
        <title>In-depth cultivation of the pig gut microbiome towards novel bacterial diversity and tailored functional studies.</title>
        <authorList>
            <person name="Wylensek D."/>
            <person name="Hitch T.C.A."/>
            <person name="Clavel T."/>
        </authorList>
    </citation>
    <scope>NUCLEOTIDE SEQUENCE [LARGE SCALE GENOMIC DNA]</scope>
    <source>
        <strain evidence="6 7">WCA3-693-APC-4?</strain>
    </source>
</reference>
<dbReference type="Gene3D" id="3.30.460.10">
    <property type="entry name" value="Beta Polymerase, domain 2"/>
    <property type="match status" value="1"/>
</dbReference>
<dbReference type="InterPro" id="IPR024172">
    <property type="entry name" value="AadA/Aad9"/>
</dbReference>
<dbReference type="AlphaFoldDB" id="A0A6N7XYW9"/>
<dbReference type="CDD" id="cd05403">
    <property type="entry name" value="NT_KNTase_like"/>
    <property type="match status" value="1"/>
</dbReference>